<comment type="caution">
    <text evidence="3">The sequence shown here is derived from an EMBL/GenBank/DDBJ whole genome shotgun (WGS) entry which is preliminary data.</text>
</comment>
<protein>
    <submittedName>
        <fullName evidence="3">Galactose-binding domain-like protein</fullName>
    </submittedName>
</protein>
<dbReference type="Pfam" id="PF06201">
    <property type="entry name" value="PITH"/>
    <property type="match status" value="1"/>
</dbReference>
<dbReference type="InterPro" id="IPR045099">
    <property type="entry name" value="PITH1-like"/>
</dbReference>
<evidence type="ECO:0000259" key="2">
    <source>
        <dbReference type="PROSITE" id="PS51532"/>
    </source>
</evidence>
<dbReference type="PANTHER" id="PTHR12175">
    <property type="entry name" value="AD039 HT014 THIOREDOXIN FAMILY TRP26"/>
    <property type="match status" value="1"/>
</dbReference>
<evidence type="ECO:0000313" key="3">
    <source>
        <dbReference type="EMBL" id="KAK1927692.1"/>
    </source>
</evidence>
<dbReference type="AlphaFoldDB" id="A0AAD9FWQ6"/>
<dbReference type="PANTHER" id="PTHR12175:SF1">
    <property type="entry name" value="PITH DOMAIN-CONTAINING PROTEIN 1"/>
    <property type="match status" value="1"/>
</dbReference>
<dbReference type="InterPro" id="IPR037047">
    <property type="entry name" value="PITH_dom_sf"/>
</dbReference>
<dbReference type="GO" id="GO:0005634">
    <property type="term" value="C:nucleus"/>
    <property type="evidence" value="ECO:0007669"/>
    <property type="project" value="TreeGrafter"/>
</dbReference>
<sequence length="229" mass="24847">MSCADDLTADDLNESVSTSVLERVTAGAGANSNLWPQIDRDNVVGVNLVDPASAPQVIKTWDERLTESGVESGVDDELILHIPFIQSLRLRSLLLLPPPPSHPNRPTRLRLYANLPQCPDFGDVEGLSPIMDLDVSSPPVTQRGAGGLREVEEWGLKVQKLASVHSVTLFFSEAVTGLRSSVWYVGFKGDPKNNTMDMSKLGQVAAHDTADKKVDEVAEKKGSGYTTIR</sequence>
<name>A0AAD9FWQ6_PAPLA</name>
<comment type="similarity">
    <text evidence="1">Belongs to the PITHD1 family.</text>
</comment>
<keyword evidence="4" id="KW-1185">Reference proteome</keyword>
<dbReference type="EMBL" id="JAODAN010000001">
    <property type="protein sequence ID" value="KAK1927692.1"/>
    <property type="molecule type" value="Genomic_DNA"/>
</dbReference>
<dbReference type="Gene3D" id="2.60.120.470">
    <property type="entry name" value="PITH domain"/>
    <property type="match status" value="1"/>
</dbReference>
<dbReference type="Proteomes" id="UP001182556">
    <property type="component" value="Unassembled WGS sequence"/>
</dbReference>
<organism evidence="3 4">
    <name type="scientific">Papiliotrema laurentii</name>
    <name type="common">Cryptococcus laurentii</name>
    <dbReference type="NCBI Taxonomy" id="5418"/>
    <lineage>
        <taxon>Eukaryota</taxon>
        <taxon>Fungi</taxon>
        <taxon>Dikarya</taxon>
        <taxon>Basidiomycota</taxon>
        <taxon>Agaricomycotina</taxon>
        <taxon>Tremellomycetes</taxon>
        <taxon>Tremellales</taxon>
        <taxon>Rhynchogastremaceae</taxon>
        <taxon>Papiliotrema</taxon>
    </lineage>
</organism>
<feature type="domain" description="PITH" evidence="2">
    <location>
        <begin position="23"/>
        <end position="207"/>
    </location>
</feature>
<evidence type="ECO:0000313" key="4">
    <source>
        <dbReference type="Proteomes" id="UP001182556"/>
    </source>
</evidence>
<evidence type="ECO:0000256" key="1">
    <source>
        <dbReference type="ARBA" id="ARBA00025788"/>
    </source>
</evidence>
<dbReference type="InterPro" id="IPR010400">
    <property type="entry name" value="PITH_dom"/>
</dbReference>
<reference evidence="3" key="1">
    <citation type="submission" date="2023-02" db="EMBL/GenBank/DDBJ databases">
        <title>Identification and recombinant expression of a fungal hydrolase from Papiliotrema laurentii that hydrolyzes apple cutin and clears colloidal polyester polyurethane.</title>
        <authorList>
            <consortium name="DOE Joint Genome Institute"/>
            <person name="Roman V.A."/>
            <person name="Bojanowski C."/>
            <person name="Crable B.R."/>
            <person name="Wagner D.N."/>
            <person name="Hung C.S."/>
            <person name="Nadeau L.J."/>
            <person name="Schratz L."/>
            <person name="Haridas S."/>
            <person name="Pangilinan J."/>
            <person name="Lipzen A."/>
            <person name="Na H."/>
            <person name="Yan M."/>
            <person name="Ng V."/>
            <person name="Grigoriev I.V."/>
            <person name="Spatafora J.W."/>
            <person name="Barlow D."/>
            <person name="Biffinger J."/>
            <person name="Kelley-Loughnane N."/>
            <person name="Varaljay V.A."/>
            <person name="Crookes-Goodson W.J."/>
        </authorList>
    </citation>
    <scope>NUCLEOTIDE SEQUENCE</scope>
    <source>
        <strain evidence="3">5307AH</strain>
    </source>
</reference>
<dbReference type="SUPFAM" id="SSF49785">
    <property type="entry name" value="Galactose-binding domain-like"/>
    <property type="match status" value="1"/>
</dbReference>
<dbReference type="GO" id="GO:0005737">
    <property type="term" value="C:cytoplasm"/>
    <property type="evidence" value="ECO:0007669"/>
    <property type="project" value="UniProtKB-ARBA"/>
</dbReference>
<gene>
    <name evidence="3" type="ORF">DB88DRAFT_478903</name>
</gene>
<proteinExistence type="inferred from homology"/>
<accession>A0AAD9FWQ6</accession>
<dbReference type="InterPro" id="IPR008979">
    <property type="entry name" value="Galactose-bd-like_sf"/>
</dbReference>
<dbReference type="PROSITE" id="PS51532">
    <property type="entry name" value="PITH"/>
    <property type="match status" value="1"/>
</dbReference>